<organism evidence="3 4">
    <name type="scientific">Candidatus Nomurabacteria bacterium RIFCSPHIGHO2_01_FULL_42_16</name>
    <dbReference type="NCBI Taxonomy" id="1801743"/>
    <lineage>
        <taxon>Bacteria</taxon>
        <taxon>Candidatus Nomuraibacteriota</taxon>
    </lineage>
</organism>
<protein>
    <recommendedName>
        <fullName evidence="2">DUF5652 domain-containing protein</fullName>
    </recommendedName>
</protein>
<dbReference type="EMBL" id="MFTT01000034">
    <property type="protein sequence ID" value="OGI69090.1"/>
    <property type="molecule type" value="Genomic_DNA"/>
</dbReference>
<feature type="domain" description="DUF5652" evidence="2">
    <location>
        <begin position="13"/>
        <end position="68"/>
    </location>
</feature>
<dbReference type="Proteomes" id="UP000178059">
    <property type="component" value="Unassembled WGS sequence"/>
</dbReference>
<evidence type="ECO:0000313" key="3">
    <source>
        <dbReference type="EMBL" id="OGI69090.1"/>
    </source>
</evidence>
<accession>A0A1F6VHH9</accession>
<reference evidence="3 4" key="1">
    <citation type="journal article" date="2016" name="Nat. Commun.">
        <title>Thousands of microbial genomes shed light on interconnected biogeochemical processes in an aquifer system.</title>
        <authorList>
            <person name="Anantharaman K."/>
            <person name="Brown C.T."/>
            <person name="Hug L.A."/>
            <person name="Sharon I."/>
            <person name="Castelle C.J."/>
            <person name="Probst A.J."/>
            <person name="Thomas B.C."/>
            <person name="Singh A."/>
            <person name="Wilkins M.J."/>
            <person name="Karaoz U."/>
            <person name="Brodie E.L."/>
            <person name="Williams K.H."/>
            <person name="Hubbard S.S."/>
            <person name="Banfield J.F."/>
        </authorList>
    </citation>
    <scope>NUCLEOTIDE SEQUENCE [LARGE SCALE GENOMIC DNA]</scope>
</reference>
<keyword evidence="1" id="KW-0812">Transmembrane</keyword>
<dbReference type="AlphaFoldDB" id="A0A1F6VHH9"/>
<evidence type="ECO:0000256" key="1">
    <source>
        <dbReference type="SAM" id="Phobius"/>
    </source>
</evidence>
<feature type="transmembrane region" description="Helical" evidence="1">
    <location>
        <begin position="42"/>
        <end position="65"/>
    </location>
</feature>
<evidence type="ECO:0000313" key="4">
    <source>
        <dbReference type="Proteomes" id="UP000178059"/>
    </source>
</evidence>
<feature type="transmembrane region" description="Helical" evidence="1">
    <location>
        <begin position="14"/>
        <end position="36"/>
    </location>
</feature>
<dbReference type="InterPro" id="IPR043712">
    <property type="entry name" value="DUF5652"/>
</dbReference>
<dbReference type="STRING" id="1801743.A2824_00725"/>
<name>A0A1F6VHH9_9BACT</name>
<sequence length="88" mass="10437">MDLFAQNLIGGKNIWAWFIILLWILVWKGYALWTAAGAKHRGWFIALLIINTFGILEIFYIFFIAKKTWKDIQSLFYSPIKKKKEEPK</sequence>
<keyword evidence="1" id="KW-0472">Membrane</keyword>
<gene>
    <name evidence="3" type="ORF">A2824_00725</name>
</gene>
<keyword evidence="1" id="KW-1133">Transmembrane helix</keyword>
<proteinExistence type="predicted"/>
<dbReference type="Pfam" id="PF18893">
    <property type="entry name" value="DUF5652"/>
    <property type="match status" value="1"/>
</dbReference>
<evidence type="ECO:0000259" key="2">
    <source>
        <dbReference type="Pfam" id="PF18893"/>
    </source>
</evidence>
<comment type="caution">
    <text evidence="3">The sequence shown here is derived from an EMBL/GenBank/DDBJ whole genome shotgun (WGS) entry which is preliminary data.</text>
</comment>